<name>A0A5Q2FED4_9ACTN</name>
<dbReference type="PANTHER" id="PTHR16301:SF20">
    <property type="entry name" value="IMPACT FAMILY MEMBER YIGZ"/>
    <property type="match status" value="1"/>
</dbReference>
<dbReference type="Pfam" id="PF01205">
    <property type="entry name" value="Impact_N"/>
    <property type="match status" value="1"/>
</dbReference>
<evidence type="ECO:0000313" key="4">
    <source>
        <dbReference type="Proteomes" id="UP000386847"/>
    </source>
</evidence>
<protein>
    <submittedName>
        <fullName evidence="3">DUF1949 domain-containing protein</fullName>
    </submittedName>
</protein>
<dbReference type="InterPro" id="IPR001498">
    <property type="entry name" value="Impact_N"/>
</dbReference>
<dbReference type="InterPro" id="IPR023582">
    <property type="entry name" value="Impact"/>
</dbReference>
<proteinExistence type="inferred from homology"/>
<dbReference type="Gene3D" id="3.30.70.240">
    <property type="match status" value="1"/>
</dbReference>
<evidence type="ECO:0000313" key="3">
    <source>
        <dbReference type="EMBL" id="QGF25138.1"/>
    </source>
</evidence>
<gene>
    <name evidence="3" type="ORF">Rai3103_08110</name>
</gene>
<dbReference type="SUPFAM" id="SSF54980">
    <property type="entry name" value="EF-G C-terminal domain-like"/>
    <property type="match status" value="1"/>
</dbReference>
<comment type="similarity">
    <text evidence="1">Belongs to the IMPACT family.</text>
</comment>
<evidence type="ECO:0000256" key="1">
    <source>
        <dbReference type="ARBA" id="ARBA00007665"/>
    </source>
</evidence>
<evidence type="ECO:0000259" key="2">
    <source>
        <dbReference type="Pfam" id="PF01205"/>
    </source>
</evidence>
<dbReference type="KEGG" id="rain:Rai3103_08110"/>
<organism evidence="3 4">
    <name type="scientific">Raineyella fluvialis</name>
    <dbReference type="NCBI Taxonomy" id="2662261"/>
    <lineage>
        <taxon>Bacteria</taxon>
        <taxon>Bacillati</taxon>
        <taxon>Actinomycetota</taxon>
        <taxon>Actinomycetes</taxon>
        <taxon>Propionibacteriales</taxon>
        <taxon>Propionibacteriaceae</taxon>
        <taxon>Raineyella</taxon>
    </lineage>
</organism>
<feature type="domain" description="Impact N-terminal" evidence="2">
    <location>
        <begin position="14"/>
        <end position="121"/>
    </location>
</feature>
<dbReference type="PANTHER" id="PTHR16301">
    <property type="entry name" value="IMPACT-RELATED"/>
    <property type="match status" value="1"/>
</dbReference>
<dbReference type="InterPro" id="IPR035647">
    <property type="entry name" value="EFG_III/V"/>
</dbReference>
<sequence length="215" mass="22690">MPRGPDVTSELEIKRSRFITWLRRVDDEAAARALLAEARDAYPDARHHCSAWVIAVPDAQPLWHSSDDGEPSGTAGRPMLDVLVGSGLTDVAVVVVRYFGGTLLGTGGLVRAYSDAVASALALAPRVRLVPSALWTVLLPHAEAGRVESELRARGVVVHDVAYVAEGVRLTVADNDREGLGALVASLTRGAAVLEPAGRTVSEVPEFLGPGDDEG</sequence>
<keyword evidence="4" id="KW-1185">Reference proteome</keyword>
<dbReference type="AlphaFoldDB" id="A0A5Q2FED4"/>
<dbReference type="InterPro" id="IPR036956">
    <property type="entry name" value="Impact_N_sf"/>
</dbReference>
<accession>A0A5Q2FED4</accession>
<dbReference type="Gene3D" id="3.30.230.30">
    <property type="entry name" value="Impact, N-terminal domain"/>
    <property type="match status" value="1"/>
</dbReference>
<dbReference type="InterPro" id="IPR020568">
    <property type="entry name" value="Ribosomal_Su5_D2-typ_SF"/>
</dbReference>
<dbReference type="SUPFAM" id="SSF54211">
    <property type="entry name" value="Ribosomal protein S5 domain 2-like"/>
    <property type="match status" value="1"/>
</dbReference>
<dbReference type="GO" id="GO:0006446">
    <property type="term" value="P:regulation of translational initiation"/>
    <property type="evidence" value="ECO:0007669"/>
    <property type="project" value="TreeGrafter"/>
</dbReference>
<dbReference type="PROSITE" id="PS00910">
    <property type="entry name" value="UPF0029"/>
    <property type="match status" value="1"/>
</dbReference>
<dbReference type="InterPro" id="IPR020569">
    <property type="entry name" value="UPF0029_Impact_CS"/>
</dbReference>
<reference evidence="3 4" key="1">
    <citation type="submission" date="2019-10" db="EMBL/GenBank/DDBJ databases">
        <title>Genomic analysis of Raineyella sp. CBA3103.</title>
        <authorList>
            <person name="Roh S.W."/>
        </authorList>
    </citation>
    <scope>NUCLEOTIDE SEQUENCE [LARGE SCALE GENOMIC DNA]</scope>
    <source>
        <strain evidence="3 4">CBA3103</strain>
    </source>
</reference>
<dbReference type="GO" id="GO:0005737">
    <property type="term" value="C:cytoplasm"/>
    <property type="evidence" value="ECO:0007669"/>
    <property type="project" value="TreeGrafter"/>
</dbReference>
<dbReference type="Proteomes" id="UP000386847">
    <property type="component" value="Chromosome"/>
</dbReference>
<dbReference type="EMBL" id="CP045725">
    <property type="protein sequence ID" value="QGF25138.1"/>
    <property type="molecule type" value="Genomic_DNA"/>
</dbReference>